<dbReference type="InterPro" id="IPR024060">
    <property type="entry name" value="Ureidoglycolate_lyase_dom_sf"/>
</dbReference>
<dbReference type="PANTHER" id="PTHR21221:SF1">
    <property type="entry name" value="UREIDOGLYCOLATE LYASE"/>
    <property type="match status" value="1"/>
</dbReference>
<gene>
    <name evidence="5" type="ORF">NYR02_18990</name>
</gene>
<sequence length="178" mass="19712">MAATDVTIQLTPQPLTAERFAPFGELVSARGKPIMINNGTTERYHNLAQVTLGDAPQAGQGIISIFRAEPRLLPMPITMMERHPLGSQAFLPASAEPYLILVCLSKTVDGEEQPDPATLTLFYAEGAGINYKANCWHHPLLALNQISDFWIVDRLGPGNNLQEFFFPERWDISIHLAD</sequence>
<dbReference type="GO" id="GO:0000256">
    <property type="term" value="P:allantoin catabolic process"/>
    <property type="evidence" value="ECO:0007669"/>
    <property type="project" value="InterPro"/>
</dbReference>
<comment type="catalytic activity">
    <reaction evidence="4">
        <text>(S)-ureidoglycolate = urea + glyoxylate</text>
        <dbReference type="Rhea" id="RHEA:11304"/>
        <dbReference type="ChEBI" id="CHEBI:16199"/>
        <dbReference type="ChEBI" id="CHEBI:36655"/>
        <dbReference type="ChEBI" id="CHEBI:57296"/>
        <dbReference type="EC" id="4.3.2.3"/>
    </reaction>
</comment>
<reference evidence="5" key="2">
    <citation type="submission" date="2022-08" db="EMBL/GenBank/DDBJ databases">
        <authorList>
            <person name="Dong C."/>
        </authorList>
    </citation>
    <scope>NUCLEOTIDE SEQUENCE</scope>
    <source>
        <strain evidence="5">59MF3M-4</strain>
    </source>
</reference>
<comment type="caution">
    <text evidence="5">The sequence shown here is derived from an EMBL/GenBank/DDBJ whole genome shotgun (WGS) entry which is preliminary data.</text>
</comment>
<dbReference type="CDD" id="cd20298">
    <property type="entry name" value="cupin_UAH"/>
    <property type="match status" value="1"/>
</dbReference>
<dbReference type="PIRSF" id="PIRSF017306">
    <property type="entry name" value="Ureidogly_hydro"/>
    <property type="match status" value="1"/>
</dbReference>
<dbReference type="SUPFAM" id="SSF51182">
    <property type="entry name" value="RmlC-like cupins"/>
    <property type="match status" value="1"/>
</dbReference>
<proteinExistence type="predicted"/>
<dbReference type="PANTHER" id="PTHR21221">
    <property type="entry name" value="UREIDOGLYCOLATE HYDROLASE"/>
    <property type="match status" value="1"/>
</dbReference>
<dbReference type="GO" id="GO:0006144">
    <property type="term" value="P:purine nucleobase metabolic process"/>
    <property type="evidence" value="ECO:0007669"/>
    <property type="project" value="UniProtKB-KW"/>
</dbReference>
<protein>
    <submittedName>
        <fullName evidence="5">Ureidoglycolate lyase</fullName>
    </submittedName>
</protein>
<evidence type="ECO:0000313" key="5">
    <source>
        <dbReference type="EMBL" id="MCT7361111.1"/>
    </source>
</evidence>
<organism evidence="5 6">
    <name type="scientific">Thalassolituus pacificus</name>
    <dbReference type="NCBI Taxonomy" id="2975440"/>
    <lineage>
        <taxon>Bacteria</taxon>
        <taxon>Pseudomonadati</taxon>
        <taxon>Pseudomonadota</taxon>
        <taxon>Gammaproteobacteria</taxon>
        <taxon>Oceanospirillales</taxon>
        <taxon>Oceanospirillaceae</taxon>
        <taxon>Thalassolituus</taxon>
    </lineage>
</organism>
<dbReference type="GO" id="GO:0050385">
    <property type="term" value="F:ureidoglycolate lyase activity"/>
    <property type="evidence" value="ECO:0007669"/>
    <property type="project" value="UniProtKB-EC"/>
</dbReference>
<evidence type="ECO:0000256" key="4">
    <source>
        <dbReference type="ARBA" id="ARBA00047684"/>
    </source>
</evidence>
<dbReference type="Proteomes" id="UP001147830">
    <property type="component" value="Unassembled WGS sequence"/>
</dbReference>
<evidence type="ECO:0000256" key="1">
    <source>
        <dbReference type="ARBA" id="ARBA00011738"/>
    </source>
</evidence>
<evidence type="ECO:0000256" key="3">
    <source>
        <dbReference type="ARBA" id="ARBA00023239"/>
    </source>
</evidence>
<dbReference type="GO" id="GO:0004848">
    <property type="term" value="F:ureidoglycolate hydrolase activity"/>
    <property type="evidence" value="ECO:0007669"/>
    <property type="project" value="InterPro"/>
</dbReference>
<comment type="subunit">
    <text evidence="1">Homodimer.</text>
</comment>
<dbReference type="InterPro" id="IPR007247">
    <property type="entry name" value="Ureidogly_lyase"/>
</dbReference>
<evidence type="ECO:0000256" key="2">
    <source>
        <dbReference type="ARBA" id="ARBA00022631"/>
    </source>
</evidence>
<dbReference type="RefSeq" id="WP_260977940.1">
    <property type="nucleotide sequence ID" value="NZ_JAOANI010000032.1"/>
</dbReference>
<name>A0A9X3AKC7_9GAMM</name>
<dbReference type="EMBL" id="JAOANI010000032">
    <property type="protein sequence ID" value="MCT7361111.1"/>
    <property type="molecule type" value="Genomic_DNA"/>
</dbReference>
<keyword evidence="6" id="KW-1185">Reference proteome</keyword>
<dbReference type="InterPro" id="IPR011051">
    <property type="entry name" value="RmlC_Cupin_sf"/>
</dbReference>
<accession>A0A9X3AKC7</accession>
<evidence type="ECO:0000313" key="6">
    <source>
        <dbReference type="Proteomes" id="UP001147830"/>
    </source>
</evidence>
<keyword evidence="3 5" id="KW-0456">Lyase</keyword>
<dbReference type="Gene3D" id="2.60.120.480">
    <property type="entry name" value="Ureidoglycolate hydrolase"/>
    <property type="match status" value="1"/>
</dbReference>
<reference evidence="5" key="1">
    <citation type="journal article" date="2022" name="Front. Microbiol.">
        <title>Genome-based taxonomic rearrangement of Oceanobacter-related bacteria including the description of Thalassolituus hydrocarbonoclasticus sp. nov. and Thalassolituus pacificus sp. nov. and emended description of the genus Thalassolituus.</title>
        <authorList>
            <person name="Dong C."/>
            <person name="Wei L."/>
            <person name="Wang J."/>
            <person name="Lai Q."/>
            <person name="Huang Z."/>
            <person name="Shao Z."/>
        </authorList>
    </citation>
    <scope>NUCLEOTIDE SEQUENCE</scope>
    <source>
        <strain evidence="5">59MF3M-4</strain>
    </source>
</reference>
<dbReference type="AlphaFoldDB" id="A0A9X3AKC7"/>
<dbReference type="Pfam" id="PF04115">
    <property type="entry name" value="Ureidogly_lyase"/>
    <property type="match status" value="1"/>
</dbReference>
<dbReference type="InterPro" id="IPR047233">
    <property type="entry name" value="UAH_cupin"/>
</dbReference>
<keyword evidence="2" id="KW-0659">Purine metabolism</keyword>